<name>A0A1M5WSH7_9BACT</name>
<keyword evidence="13" id="KW-1185">Reference proteome</keyword>
<feature type="domain" description="Aconitase A/isopropylmalate dehydratase small subunit swivel" evidence="11">
    <location>
        <begin position="10"/>
        <end position="121"/>
    </location>
</feature>
<dbReference type="InterPro" id="IPR000573">
    <property type="entry name" value="AconitaseA/IPMdHydase_ssu_swvl"/>
</dbReference>
<organism evidence="12 13">
    <name type="scientific">Desulfofustis glycolicus DSM 9705</name>
    <dbReference type="NCBI Taxonomy" id="1121409"/>
    <lineage>
        <taxon>Bacteria</taxon>
        <taxon>Pseudomonadati</taxon>
        <taxon>Thermodesulfobacteriota</taxon>
        <taxon>Desulfobulbia</taxon>
        <taxon>Desulfobulbales</taxon>
        <taxon>Desulfocapsaceae</taxon>
        <taxon>Desulfofustis</taxon>
    </lineage>
</organism>
<dbReference type="InterPro" id="IPR033940">
    <property type="entry name" value="IPMI_Swivel"/>
</dbReference>
<keyword evidence="10" id="KW-0100">Branched-chain amino acid biosynthesis</keyword>
<gene>
    <name evidence="12" type="ORF">SAMN02745124_02477</name>
</gene>
<comment type="subunit">
    <text evidence="5">Heterodimer of LeuC and LeuD.</text>
</comment>
<keyword evidence="8" id="KW-0028">Amino-acid biosynthesis</keyword>
<dbReference type="GO" id="GO:0009098">
    <property type="term" value="P:L-leucine biosynthetic process"/>
    <property type="evidence" value="ECO:0007669"/>
    <property type="project" value="UniProtKB-UniPathway"/>
</dbReference>
<evidence type="ECO:0000259" key="11">
    <source>
        <dbReference type="Pfam" id="PF00694"/>
    </source>
</evidence>
<reference evidence="12 13" key="1">
    <citation type="submission" date="2016-11" db="EMBL/GenBank/DDBJ databases">
        <authorList>
            <person name="Jaros S."/>
            <person name="Januszkiewicz K."/>
            <person name="Wedrychowicz H."/>
        </authorList>
    </citation>
    <scope>NUCLEOTIDE SEQUENCE [LARGE SCALE GENOMIC DNA]</scope>
    <source>
        <strain evidence="12 13">DSM 9705</strain>
    </source>
</reference>
<accession>A0A1M5WSH7</accession>
<dbReference type="UniPathway" id="UPA00048">
    <property type="reaction ID" value="UER00071"/>
</dbReference>
<dbReference type="Pfam" id="PF00694">
    <property type="entry name" value="Aconitase_C"/>
    <property type="match status" value="1"/>
</dbReference>
<keyword evidence="7" id="KW-0432">Leucine biosynthesis</keyword>
<protein>
    <recommendedName>
        <fullName evidence="6">3-isopropylmalate dehydratase</fullName>
        <ecNumber evidence="6">4.2.1.33</ecNumber>
    </recommendedName>
</protein>
<evidence type="ECO:0000256" key="1">
    <source>
        <dbReference type="ARBA" id="ARBA00000491"/>
    </source>
</evidence>
<evidence type="ECO:0000313" key="13">
    <source>
        <dbReference type="Proteomes" id="UP000184139"/>
    </source>
</evidence>
<evidence type="ECO:0000256" key="4">
    <source>
        <dbReference type="ARBA" id="ARBA00009845"/>
    </source>
</evidence>
<dbReference type="EMBL" id="FQXS01000014">
    <property type="protein sequence ID" value="SHH90074.1"/>
    <property type="molecule type" value="Genomic_DNA"/>
</dbReference>
<evidence type="ECO:0000256" key="9">
    <source>
        <dbReference type="ARBA" id="ARBA00023239"/>
    </source>
</evidence>
<comment type="pathway">
    <text evidence="3">Amino-acid biosynthesis; L-leucine biosynthesis; L-leucine from 3-methyl-2-oxobutanoate: step 2/4.</text>
</comment>
<evidence type="ECO:0000256" key="3">
    <source>
        <dbReference type="ARBA" id="ARBA00004729"/>
    </source>
</evidence>
<evidence type="ECO:0000256" key="7">
    <source>
        <dbReference type="ARBA" id="ARBA00022430"/>
    </source>
</evidence>
<evidence type="ECO:0000313" key="12">
    <source>
        <dbReference type="EMBL" id="SHH90074.1"/>
    </source>
</evidence>
<comment type="catalytic activity">
    <reaction evidence="1">
        <text>(2R,3S)-3-isopropylmalate = (2S)-2-isopropylmalate</text>
        <dbReference type="Rhea" id="RHEA:32287"/>
        <dbReference type="ChEBI" id="CHEBI:1178"/>
        <dbReference type="ChEBI" id="CHEBI:35121"/>
        <dbReference type="EC" id="4.2.1.33"/>
    </reaction>
</comment>
<dbReference type="NCBIfam" id="TIGR00171">
    <property type="entry name" value="leuD"/>
    <property type="match status" value="1"/>
</dbReference>
<dbReference type="CDD" id="cd01577">
    <property type="entry name" value="IPMI_Swivel"/>
    <property type="match status" value="1"/>
</dbReference>
<comment type="similarity">
    <text evidence="4">Belongs to the LeuD family. LeuD type 1 subfamily.</text>
</comment>
<dbReference type="Proteomes" id="UP000184139">
    <property type="component" value="Unassembled WGS sequence"/>
</dbReference>
<evidence type="ECO:0000256" key="2">
    <source>
        <dbReference type="ARBA" id="ARBA00002695"/>
    </source>
</evidence>
<evidence type="ECO:0000256" key="5">
    <source>
        <dbReference type="ARBA" id="ARBA00011271"/>
    </source>
</evidence>
<dbReference type="GO" id="GO:0003861">
    <property type="term" value="F:3-isopropylmalate dehydratase activity"/>
    <property type="evidence" value="ECO:0007669"/>
    <property type="project" value="UniProtKB-EC"/>
</dbReference>
<dbReference type="AlphaFoldDB" id="A0A1M5WSH7"/>
<dbReference type="InterPro" id="IPR004431">
    <property type="entry name" value="3-IsopropMal_deHydase_ssu"/>
</dbReference>
<keyword evidence="9" id="KW-0456">Lyase</keyword>
<dbReference type="STRING" id="1121409.SAMN02745124_02477"/>
<proteinExistence type="inferred from homology"/>
<dbReference type="EC" id="4.2.1.33" evidence="6"/>
<evidence type="ECO:0000256" key="6">
    <source>
        <dbReference type="ARBA" id="ARBA00011998"/>
    </source>
</evidence>
<dbReference type="GO" id="GO:0009316">
    <property type="term" value="C:3-isopropylmalate dehydratase complex"/>
    <property type="evidence" value="ECO:0007669"/>
    <property type="project" value="InterPro"/>
</dbReference>
<sequence length="211" mass="23198">MSSQMSIIKRVEGRGLVLPGNDIDTDQIIPARFLRAITFAGLGEQVFRDERFDENGAPRPHPFNDERYHGAEILIVNTNFGCGSSREHAPQALLRFGIKAIVGESFAEIFAGNCAGIGLVVATMARPLVVDLQARVQRDPLLPLLVDIENLLFGCADERFPLAMNEAARAALLGGTWDSLEQLRRDDAAIERVHRRLPPFSTLLNADGQPL</sequence>
<dbReference type="NCBIfam" id="NF002458">
    <property type="entry name" value="PRK01641.1"/>
    <property type="match status" value="1"/>
</dbReference>
<dbReference type="Gene3D" id="3.20.19.10">
    <property type="entry name" value="Aconitase, domain 4"/>
    <property type="match status" value="1"/>
</dbReference>
<dbReference type="PANTHER" id="PTHR43345">
    <property type="entry name" value="3-ISOPROPYLMALATE DEHYDRATASE SMALL SUBUNIT 2-RELATED-RELATED"/>
    <property type="match status" value="1"/>
</dbReference>
<evidence type="ECO:0000256" key="8">
    <source>
        <dbReference type="ARBA" id="ARBA00022605"/>
    </source>
</evidence>
<dbReference type="PANTHER" id="PTHR43345:SF5">
    <property type="entry name" value="3-ISOPROPYLMALATE DEHYDRATASE SMALL SUBUNIT"/>
    <property type="match status" value="1"/>
</dbReference>
<comment type="function">
    <text evidence="2">Catalyzes the isomerization between 2-isopropylmalate and 3-isopropylmalate, via the formation of 2-isopropylmaleate.</text>
</comment>
<dbReference type="RefSeq" id="WP_084540632.1">
    <property type="nucleotide sequence ID" value="NZ_FQXS01000014.1"/>
</dbReference>
<dbReference type="InterPro" id="IPR015928">
    <property type="entry name" value="Aconitase/3IPM_dehydase_swvl"/>
</dbReference>
<dbReference type="InterPro" id="IPR050075">
    <property type="entry name" value="LeuD"/>
</dbReference>
<dbReference type="SUPFAM" id="SSF52016">
    <property type="entry name" value="LeuD/IlvD-like"/>
    <property type="match status" value="1"/>
</dbReference>
<evidence type="ECO:0000256" key="10">
    <source>
        <dbReference type="ARBA" id="ARBA00023304"/>
    </source>
</evidence>